<proteinExistence type="predicted"/>
<dbReference type="OrthoDB" id="1654131at2"/>
<evidence type="ECO:0000313" key="2">
    <source>
        <dbReference type="Proteomes" id="UP000017973"/>
    </source>
</evidence>
<dbReference type="HOGENOM" id="CLU_058022_0_0_9"/>
<organism evidence="1 2">
    <name type="scientific">Brevibacillus panacihumi W25</name>
    <dbReference type="NCBI Taxonomy" id="1408254"/>
    <lineage>
        <taxon>Bacteria</taxon>
        <taxon>Bacillati</taxon>
        <taxon>Bacillota</taxon>
        <taxon>Bacilli</taxon>
        <taxon>Bacillales</taxon>
        <taxon>Paenibacillaceae</taxon>
        <taxon>Brevibacillus</taxon>
    </lineage>
</organism>
<dbReference type="eggNOG" id="ENOG502Z813">
    <property type="taxonomic scope" value="Bacteria"/>
</dbReference>
<reference evidence="1 2" key="1">
    <citation type="journal article" date="2014" name="Genome Announc.">
        <title>Draft Genome Sequence of Brevibacillus panacihumi Strain W25, a Halotolerant Hydrocarbon-Degrading Bacterium.</title>
        <authorList>
            <person name="Wang X."/>
            <person name="Jin D."/>
            <person name="Zhou L."/>
            <person name="Wu L."/>
            <person name="An W."/>
            <person name="Chen Y."/>
            <person name="Zhao L."/>
        </authorList>
    </citation>
    <scope>NUCLEOTIDE SEQUENCE [LARGE SCALE GENOMIC DNA]</scope>
    <source>
        <strain evidence="1 2">W25</strain>
    </source>
</reference>
<protein>
    <recommendedName>
        <fullName evidence="3">TIGR02678 family protein</fullName>
    </recommendedName>
</protein>
<dbReference type="PATRIC" id="fig|1408254.3.peg.5241"/>
<evidence type="ECO:0008006" key="3">
    <source>
        <dbReference type="Google" id="ProtNLM"/>
    </source>
</evidence>
<sequence length="407" mass="47587">MSEQQATDTRYTSRFDDLARQAAWELLRRLWIPRSDILVYQAVRDREMVLRSFFNEKLGFRLLIHYEFVKLEKFVSRGIRPWMGLPGLLEVRDYVFFCLLMAFLETKSVDDQFLLSDICEEVKASYPGQDVVDWTSYEQRKSLVRVLQLAREWELLVVVDGDDLGFTASEQADVLYEATPLVKYFLRAYPRDLMQFETAEDFMRIVESENETLARRHRVYRQLLLTPGVREEELDDGDWTYLRNQRNVIARDFDETVSMSLELYGHDAMLVHYGRSQSLTLYPDARAISDVVYFFARAVRGQIDMGELQRQKDGCILLTPVDFGNLLVQCRTDFGDGWGKALRDLSDKQLAKLLLEEMEAWGLVQRHEQEELIRVMPRLGRIMARYPKDYEKKLKNEGGGGTDGDTE</sequence>
<comment type="caution">
    <text evidence="1">The sequence shown here is derived from an EMBL/GenBank/DDBJ whole genome shotgun (WGS) entry which is preliminary data.</text>
</comment>
<evidence type="ECO:0000313" key="1">
    <source>
        <dbReference type="EMBL" id="EST51944.1"/>
    </source>
</evidence>
<dbReference type="NCBIfam" id="TIGR02678">
    <property type="entry name" value="TIGR02678 family protein"/>
    <property type="match status" value="1"/>
</dbReference>
<dbReference type="Proteomes" id="UP000017973">
    <property type="component" value="Unassembled WGS sequence"/>
</dbReference>
<dbReference type="EMBL" id="AYJU01000018">
    <property type="protein sequence ID" value="EST51944.1"/>
    <property type="molecule type" value="Genomic_DNA"/>
</dbReference>
<dbReference type="RefSeq" id="WP_023559126.1">
    <property type="nucleotide sequence ID" value="NZ_KI629786.1"/>
</dbReference>
<dbReference type="InterPro" id="IPR013494">
    <property type="entry name" value="CHP02678"/>
</dbReference>
<dbReference type="STRING" id="1408254.T458_27010"/>
<accession>V6LZX9</accession>
<gene>
    <name evidence="1" type="ORF">T458_27010</name>
</gene>
<dbReference type="AlphaFoldDB" id="V6LZX9"/>
<dbReference type="Pfam" id="PF09661">
    <property type="entry name" value="DUF2398"/>
    <property type="match status" value="1"/>
</dbReference>
<name>V6LZX9_9BACL</name>
<keyword evidence="2" id="KW-1185">Reference proteome</keyword>